<evidence type="ECO:0000259" key="2">
    <source>
        <dbReference type="Pfam" id="PF17116"/>
    </source>
</evidence>
<dbReference type="KEGG" id="fcm:BIW12_09480"/>
<evidence type="ECO:0000313" key="4">
    <source>
        <dbReference type="Proteomes" id="UP000178198"/>
    </source>
</evidence>
<gene>
    <name evidence="3" type="ORF">BIW12_09480</name>
</gene>
<dbReference type="Proteomes" id="UP000178198">
    <property type="component" value="Chromosome"/>
</dbReference>
<dbReference type="OrthoDB" id="1522602at2"/>
<feature type="signal peptide" evidence="1">
    <location>
        <begin position="1"/>
        <end position="23"/>
    </location>
</feature>
<keyword evidence="1" id="KW-0732">Signal</keyword>
<sequence length="421" mass="49097">MAKSFFKIILFFLLVLSINPSLAQTEKEIAPPYNIKTVSFVQNDQNMVPIFELGSSFQFQFDDLFGNEANYYYEIVHCDYNWIPTNIPKNEYLQGFDNQRIQNYTNSFNTLQIYSHYKLSLPNQFTQQLRLSGNYILKILNEDKEVVLSRKFMLYENIATIPLQIKRARNVSNIEYMHNLDFAIKSNTITFQNPLKNINVRLIQNGNFNSEIKNIKPQYTIGNDLIYKYDTETQFWAGNEFLYFENKDIRVASNFIARVDFSTDIYNCLLHTSNARANSPYTLFEDINGNFVVKNTNASNNEVEADYAWVYFSLSAPTFRLNKNIYISGMFNNYSLSPEYMMDYNEKKGIYEKAVLIKQGFTNFQYVVADSKGIIDNANAIDGNFYQTENEYTILVYYKENTGRYDRIIGKGTANSLNIIN</sequence>
<evidence type="ECO:0000256" key="1">
    <source>
        <dbReference type="SAM" id="SignalP"/>
    </source>
</evidence>
<dbReference type="Pfam" id="PF17116">
    <property type="entry name" value="T9SS_plug_1st"/>
    <property type="match status" value="1"/>
</dbReference>
<dbReference type="EMBL" id="CP017774">
    <property type="protein sequence ID" value="AOZ99653.1"/>
    <property type="molecule type" value="Genomic_DNA"/>
</dbReference>
<dbReference type="InterPro" id="IPR031345">
    <property type="entry name" value="T9SS_Plug_N"/>
</dbReference>
<keyword evidence="4" id="KW-1185">Reference proteome</keyword>
<dbReference type="STRING" id="1306519.BIW12_09480"/>
<reference evidence="3 4" key="1">
    <citation type="submission" date="2016-10" db="EMBL/GenBank/DDBJ databases">
        <title>Complete Genome Sequence of Flavobacterium sp. PK15.</title>
        <authorList>
            <person name="Ekwe A."/>
            <person name="Kim S.B."/>
        </authorList>
    </citation>
    <scope>NUCLEOTIDE SEQUENCE [LARGE SCALE GENOMIC DNA]</scope>
    <source>
        <strain evidence="3 4">PK15</strain>
    </source>
</reference>
<evidence type="ECO:0000313" key="3">
    <source>
        <dbReference type="EMBL" id="AOZ99653.1"/>
    </source>
</evidence>
<dbReference type="AlphaFoldDB" id="A0A1D9PAQ2"/>
<feature type="chain" id="PRO_5009444412" evidence="1">
    <location>
        <begin position="24"/>
        <end position="421"/>
    </location>
</feature>
<name>A0A1D9PAQ2_9FLAO</name>
<accession>A0A1D9PAQ2</accession>
<dbReference type="RefSeq" id="WP_071184901.1">
    <property type="nucleotide sequence ID" value="NZ_CP017774.1"/>
</dbReference>
<proteinExistence type="predicted"/>
<feature type="domain" description="Type 9 secretion system plug protein N-terminal" evidence="2">
    <location>
        <begin position="35"/>
        <end position="156"/>
    </location>
</feature>
<organism evidence="3 4">
    <name type="scientific">Flavobacterium commune</name>
    <dbReference type="NCBI Taxonomy" id="1306519"/>
    <lineage>
        <taxon>Bacteria</taxon>
        <taxon>Pseudomonadati</taxon>
        <taxon>Bacteroidota</taxon>
        <taxon>Flavobacteriia</taxon>
        <taxon>Flavobacteriales</taxon>
        <taxon>Flavobacteriaceae</taxon>
        <taxon>Flavobacterium</taxon>
    </lineage>
</organism>
<protein>
    <submittedName>
        <fullName evidence="3">DUF5103 domain-containing protein</fullName>
    </submittedName>
</protein>